<keyword evidence="1" id="KW-0472">Membrane</keyword>
<dbReference type="Pfam" id="PF02129">
    <property type="entry name" value="Peptidase_S15"/>
    <property type="match status" value="1"/>
</dbReference>
<keyword evidence="1" id="KW-0812">Transmembrane</keyword>
<proteinExistence type="predicted"/>
<gene>
    <name evidence="3" type="ORF">JCM16776_0068</name>
</gene>
<name>A0A510JKU1_9FUSO</name>
<dbReference type="AlphaFoldDB" id="A0A510JKU1"/>
<dbReference type="STRING" id="1122172.GCA_000373045_01072"/>
<dbReference type="Gene3D" id="3.40.50.1820">
    <property type="entry name" value="alpha/beta hydrolase"/>
    <property type="match status" value="1"/>
</dbReference>
<reference evidence="3 4" key="1">
    <citation type="submission" date="2019-07" db="EMBL/GenBank/DDBJ databases">
        <title>Complete Genome Sequence of Leptotrichia shahii Strain JCM 16776.</title>
        <authorList>
            <person name="Watanabe S."/>
            <person name="Cui L."/>
        </authorList>
    </citation>
    <scope>NUCLEOTIDE SEQUENCE [LARGE SCALE GENOMIC DNA]</scope>
    <source>
        <strain evidence="3 4">JCM16776</strain>
    </source>
</reference>
<organism evidence="3 4">
    <name type="scientific">Leptotrichia shahii</name>
    <dbReference type="NCBI Taxonomy" id="157691"/>
    <lineage>
        <taxon>Bacteria</taxon>
        <taxon>Fusobacteriati</taxon>
        <taxon>Fusobacteriota</taxon>
        <taxon>Fusobacteriia</taxon>
        <taxon>Fusobacteriales</taxon>
        <taxon>Leptotrichiaceae</taxon>
        <taxon>Leptotrichia</taxon>
    </lineage>
</organism>
<sequence>MYKLEVFEIVKKMIYNSLVKNKRNKTSKQRNVIIILRKRLLVTAILGIISIGGNIMAIPAIKQVKDSSIKLEQKWDKIFLESNKVEHTKVMFKNRYGITLVGDLYVPKNIGNKKISAIAISGPFGAVKEQSSGLYAQTLAERGFVTLAFDGSYTGESGGQPRNVPSPEINTEDFSAAVDFLGTQSFIDRDKIGILGICGWGGFALNAGISDTRIKAVATSTMYNMTRVSAKGYNDTVDVEARYNLKKQLNEARWTAVENNYADLNPANNLRKEQITAETPKFIAEYSNYYTTKRGFHKRAVNSNPNGSWTTTGMLPLINMPILQYASEMRTPTLIVHGENAHSRYFSEDAYKALGNKNKELYIVKGASHTDLYDGGKNHVIPFDKIESFFKDNLK</sequence>
<feature type="transmembrane region" description="Helical" evidence="1">
    <location>
        <begin position="40"/>
        <end position="61"/>
    </location>
</feature>
<evidence type="ECO:0000256" key="1">
    <source>
        <dbReference type="SAM" id="Phobius"/>
    </source>
</evidence>
<keyword evidence="1" id="KW-1133">Transmembrane helix</keyword>
<evidence type="ECO:0000313" key="3">
    <source>
        <dbReference type="EMBL" id="BBM39877.1"/>
    </source>
</evidence>
<evidence type="ECO:0000313" key="4">
    <source>
        <dbReference type="Proteomes" id="UP000322617"/>
    </source>
</evidence>
<accession>A0A510JKU1</accession>
<protein>
    <recommendedName>
        <fullName evidence="2">Xaa-Pro dipeptidyl-peptidase-like domain-containing protein</fullName>
    </recommendedName>
</protein>
<feature type="domain" description="Xaa-Pro dipeptidyl-peptidase-like" evidence="2">
    <location>
        <begin position="97"/>
        <end position="363"/>
    </location>
</feature>
<dbReference type="Proteomes" id="UP000322617">
    <property type="component" value="Chromosome"/>
</dbReference>
<dbReference type="EMBL" id="AP019827">
    <property type="protein sequence ID" value="BBM39877.1"/>
    <property type="molecule type" value="Genomic_DNA"/>
</dbReference>
<dbReference type="Gene3D" id="1.10.10.800">
    <property type="match status" value="1"/>
</dbReference>
<dbReference type="GO" id="GO:0016787">
    <property type="term" value="F:hydrolase activity"/>
    <property type="evidence" value="ECO:0007669"/>
    <property type="project" value="InterPro"/>
</dbReference>
<dbReference type="PANTHER" id="PTHR47751">
    <property type="entry name" value="SUPERFAMILY HYDROLASE, PUTATIVE (AFU_ORTHOLOGUE AFUA_2G16580)-RELATED"/>
    <property type="match status" value="1"/>
</dbReference>
<dbReference type="InterPro" id="IPR029058">
    <property type="entry name" value="AB_hydrolase_fold"/>
</dbReference>
<dbReference type="PANTHER" id="PTHR47751:SF1">
    <property type="entry name" value="SUPERFAMILY HYDROLASE, PUTATIVE (AFU_ORTHOLOGUE AFUA_2G16580)-RELATED"/>
    <property type="match status" value="1"/>
</dbReference>
<dbReference type="InterPro" id="IPR051411">
    <property type="entry name" value="Polyketide_trans_af380"/>
</dbReference>
<evidence type="ECO:0000259" key="2">
    <source>
        <dbReference type="Pfam" id="PF02129"/>
    </source>
</evidence>
<keyword evidence="4" id="KW-1185">Reference proteome</keyword>
<dbReference type="SUPFAM" id="SSF53474">
    <property type="entry name" value="alpha/beta-Hydrolases"/>
    <property type="match status" value="1"/>
</dbReference>
<dbReference type="InterPro" id="IPR000383">
    <property type="entry name" value="Xaa-Pro-like_dom"/>
</dbReference>
<dbReference type="KEGG" id="lsz:JCM16776_0068"/>